<accession>A0A2G9HL27</accession>
<name>A0A2G9HL27_9LAMI</name>
<evidence type="ECO:0000313" key="3">
    <source>
        <dbReference type="EMBL" id="PIN18238.1"/>
    </source>
</evidence>
<dbReference type="AlphaFoldDB" id="A0A2G9HL27"/>
<evidence type="ECO:0000313" key="5">
    <source>
        <dbReference type="Proteomes" id="UP000231279"/>
    </source>
</evidence>
<evidence type="ECO:0000313" key="4">
    <source>
        <dbReference type="EMBL" id="PIN23761.1"/>
    </source>
</evidence>
<dbReference type="Proteomes" id="UP000231279">
    <property type="component" value="Unassembled WGS sequence"/>
</dbReference>
<feature type="chain" id="PRO_5015080125" evidence="2">
    <location>
        <begin position="23"/>
        <end position="90"/>
    </location>
</feature>
<keyword evidence="5" id="KW-1185">Reference proteome</keyword>
<reference evidence="5" key="2">
    <citation type="journal article" date="2018" name="Gigascience">
        <title>Genome assembly of the Pink Ipe (Handroanthus impetiginosus, Bignoniaceae), a highly valued, ecologically keystone Neotropical timber forest tree.</title>
        <authorList>
            <person name="Silva-Junior O.B."/>
            <person name="Grattapaglia D."/>
            <person name="Novaes E."/>
            <person name="Collevatti R.G."/>
        </authorList>
    </citation>
    <scope>NUCLEOTIDE SEQUENCE [LARGE SCALE GENOMIC DNA]</scope>
    <source>
        <strain evidence="5">cv. UFG-1</strain>
    </source>
</reference>
<feature type="region of interest" description="Disordered" evidence="1">
    <location>
        <begin position="41"/>
        <end position="63"/>
    </location>
</feature>
<feature type="signal peptide" evidence="2">
    <location>
        <begin position="1"/>
        <end position="22"/>
    </location>
</feature>
<reference evidence="3" key="1">
    <citation type="submission" date="2017-07" db="EMBL/GenBank/DDBJ databases">
        <authorList>
            <person name="Sun Z.S."/>
            <person name="Albrecht U."/>
            <person name="Echele G."/>
            <person name="Lee C.C."/>
        </authorList>
    </citation>
    <scope>NUCLEOTIDE SEQUENCE</scope>
    <source>
        <strain evidence="3">UFG-1</strain>
        <tissue evidence="3">Leaf</tissue>
    </source>
</reference>
<reference evidence="3" key="3">
    <citation type="journal article" date="2018" name="Gigascience">
        <title>Genome assembly of the pink ipe (Handroanthus impetiginosus, Bignoniaceae), a highly-valued ecologically keystone neotropical timber forest tree.</title>
        <authorList>
            <person name="Silva-Junior O.B."/>
            <person name="Novaes E."/>
            <person name="Grattapaglia D."/>
            <person name="Collevatti R.G."/>
        </authorList>
    </citation>
    <scope>NUCLEOTIDE SEQUENCE [LARGE SCALE GENOMIC DNA]</scope>
    <source>
        <strain evidence="3">UFG-1</strain>
        <tissue evidence="3">Leaf</tissue>
    </source>
</reference>
<protein>
    <submittedName>
        <fullName evidence="3">Uncharacterized protein</fullName>
    </submittedName>
</protein>
<comment type="caution">
    <text evidence="3">The sequence shown here is derived from an EMBL/GenBank/DDBJ whole genome shotgun (WGS) entry which is preliminary data.</text>
</comment>
<organism evidence="3 5">
    <name type="scientific">Handroanthus impetiginosus</name>
    <dbReference type="NCBI Taxonomy" id="429701"/>
    <lineage>
        <taxon>Eukaryota</taxon>
        <taxon>Viridiplantae</taxon>
        <taxon>Streptophyta</taxon>
        <taxon>Embryophyta</taxon>
        <taxon>Tracheophyta</taxon>
        <taxon>Spermatophyta</taxon>
        <taxon>Magnoliopsida</taxon>
        <taxon>eudicotyledons</taxon>
        <taxon>Gunneridae</taxon>
        <taxon>Pentapetalae</taxon>
        <taxon>asterids</taxon>
        <taxon>lamiids</taxon>
        <taxon>Lamiales</taxon>
        <taxon>Bignoniaceae</taxon>
        <taxon>Crescentiina</taxon>
        <taxon>Tabebuia alliance</taxon>
        <taxon>Handroanthus</taxon>
    </lineage>
</organism>
<dbReference type="OrthoDB" id="1863260at2759"/>
<sequence>MGKDSKSLTICVVLLLLLLVLSKETAFVEGRHLKCKECPKGHHKSSFKTMNGGEHGSATAETGTSKVEYEEDFPPTVQGHSPGIGHSVHD</sequence>
<dbReference type="EMBL" id="NKXS01000514">
    <property type="protein sequence ID" value="PIN23761.1"/>
    <property type="molecule type" value="Genomic_DNA"/>
</dbReference>
<proteinExistence type="predicted"/>
<evidence type="ECO:0000256" key="2">
    <source>
        <dbReference type="SAM" id="SignalP"/>
    </source>
</evidence>
<evidence type="ECO:0000256" key="1">
    <source>
        <dbReference type="SAM" id="MobiDB-lite"/>
    </source>
</evidence>
<gene>
    <name evidence="4" type="ORF">CDL12_03516</name>
    <name evidence="3" type="ORF">CDL12_09090</name>
</gene>
<keyword evidence="2" id="KW-0732">Signal</keyword>
<dbReference type="EMBL" id="NKXS01001495">
    <property type="protein sequence ID" value="PIN18238.1"/>
    <property type="molecule type" value="Genomic_DNA"/>
</dbReference>